<dbReference type="RefSeq" id="WP_033082041.1">
    <property type="nucleotide sequence ID" value="NZ_JQEC01000021.1"/>
</dbReference>
<protein>
    <submittedName>
        <fullName evidence="1">Uncharacterized protein</fullName>
    </submittedName>
</protein>
<dbReference type="Proteomes" id="UP000029868">
    <property type="component" value="Unassembled WGS sequence"/>
</dbReference>
<evidence type="ECO:0000313" key="1">
    <source>
        <dbReference type="EMBL" id="KGJ93806.1"/>
    </source>
</evidence>
<dbReference type="AlphaFoldDB" id="A0A099KTD6"/>
<dbReference type="PATRIC" id="fig|28229.3.peg.1986"/>
<comment type="caution">
    <text evidence="1">The sequence shown here is derived from an EMBL/GenBank/DDBJ whole genome shotgun (WGS) entry which is preliminary data.</text>
</comment>
<name>A0A099KTD6_COLPS</name>
<sequence length="106" mass="11977">MKNTLKSIQYGMLDCIEGEEEPAYTADDVTACITLLLEFMSTMESSEQTITTSTDHVDTLIVSLNTLNEECHNDLIAADEREEIRQFIEKVLLSAQVEMTMAVWPE</sequence>
<accession>A0A099KTD6</accession>
<dbReference type="EMBL" id="JQEC01000021">
    <property type="protein sequence ID" value="KGJ93806.1"/>
    <property type="molecule type" value="Genomic_DNA"/>
</dbReference>
<proteinExistence type="predicted"/>
<gene>
    <name evidence="1" type="ORF">GAB14E_2361</name>
</gene>
<evidence type="ECO:0000313" key="2">
    <source>
        <dbReference type="Proteomes" id="UP000029868"/>
    </source>
</evidence>
<reference evidence="1 2" key="1">
    <citation type="submission" date="2014-08" db="EMBL/GenBank/DDBJ databases">
        <title>Genomic and Phenotypic Diversity of Colwellia psychrerythraea strains from Disparate Marine Basins.</title>
        <authorList>
            <person name="Techtmann S.M."/>
            <person name="Stelling S.C."/>
            <person name="Utturkar S.M."/>
            <person name="Alshibli N."/>
            <person name="Harris A."/>
            <person name="Brown S.D."/>
            <person name="Hazen T.C."/>
        </authorList>
    </citation>
    <scope>NUCLEOTIDE SEQUENCE [LARGE SCALE GENOMIC DNA]</scope>
    <source>
        <strain evidence="1 2">GAB14E</strain>
    </source>
</reference>
<organism evidence="1 2">
    <name type="scientific">Colwellia psychrerythraea</name>
    <name type="common">Vibrio psychroerythus</name>
    <dbReference type="NCBI Taxonomy" id="28229"/>
    <lineage>
        <taxon>Bacteria</taxon>
        <taxon>Pseudomonadati</taxon>
        <taxon>Pseudomonadota</taxon>
        <taxon>Gammaproteobacteria</taxon>
        <taxon>Alteromonadales</taxon>
        <taxon>Colwelliaceae</taxon>
        <taxon>Colwellia</taxon>
    </lineage>
</organism>
<dbReference type="OrthoDB" id="9182697at2"/>